<dbReference type="AlphaFoldDB" id="A0A1Z2L4W2"/>
<dbReference type="InterPro" id="IPR003018">
    <property type="entry name" value="GAF"/>
</dbReference>
<dbReference type="Gene3D" id="1.10.10.10">
    <property type="entry name" value="Winged helix-like DNA-binding domain superfamily/Winged helix DNA-binding domain"/>
    <property type="match status" value="1"/>
</dbReference>
<name>A0A1Z2L4W2_9ACTN</name>
<keyword evidence="1" id="KW-0805">Transcription regulation</keyword>
<proteinExistence type="predicted"/>
<gene>
    <name evidence="4" type="ORF">SMD11_3724</name>
</gene>
<dbReference type="InterPro" id="IPR005561">
    <property type="entry name" value="ANTAR"/>
</dbReference>
<organism evidence="4 5">
    <name type="scientific">Streptomyces albireticuli</name>
    <dbReference type="NCBI Taxonomy" id="1940"/>
    <lineage>
        <taxon>Bacteria</taxon>
        <taxon>Bacillati</taxon>
        <taxon>Actinomycetota</taxon>
        <taxon>Actinomycetes</taxon>
        <taxon>Kitasatosporales</taxon>
        <taxon>Streptomycetaceae</taxon>
        <taxon>Streptomyces</taxon>
    </lineage>
</organism>
<keyword evidence="2" id="KW-0804">Transcription</keyword>
<evidence type="ECO:0000259" key="3">
    <source>
        <dbReference type="SMART" id="SM01012"/>
    </source>
</evidence>
<dbReference type="EMBL" id="CP021744">
    <property type="protein sequence ID" value="ARZ69343.1"/>
    <property type="molecule type" value="Genomic_DNA"/>
</dbReference>
<dbReference type="SUPFAM" id="SSF55781">
    <property type="entry name" value="GAF domain-like"/>
    <property type="match status" value="1"/>
</dbReference>
<dbReference type="GO" id="GO:0003723">
    <property type="term" value="F:RNA binding"/>
    <property type="evidence" value="ECO:0007669"/>
    <property type="project" value="InterPro"/>
</dbReference>
<dbReference type="Pfam" id="PF01590">
    <property type="entry name" value="GAF"/>
    <property type="match status" value="1"/>
</dbReference>
<evidence type="ECO:0000313" key="5">
    <source>
        <dbReference type="Proteomes" id="UP000195755"/>
    </source>
</evidence>
<dbReference type="Gene3D" id="3.30.450.40">
    <property type="match status" value="1"/>
</dbReference>
<dbReference type="InterPro" id="IPR029016">
    <property type="entry name" value="GAF-like_dom_sf"/>
</dbReference>
<evidence type="ECO:0000256" key="1">
    <source>
        <dbReference type="ARBA" id="ARBA00023015"/>
    </source>
</evidence>
<dbReference type="KEGG" id="salj:SMD11_3724"/>
<accession>A0A1Z2L4W2</accession>
<reference evidence="4 5" key="1">
    <citation type="submission" date="2017-06" db="EMBL/GenBank/DDBJ databases">
        <title>Streptomyces albireticuli Genome sequencing and assembly.</title>
        <authorList>
            <person name="Wang Y."/>
            <person name="Du B."/>
            <person name="Ding Y."/>
            <person name="Liu H."/>
            <person name="Hou Q."/>
            <person name="Liu K."/>
            <person name="Yao L."/>
            <person name="Wang C."/>
        </authorList>
    </citation>
    <scope>NUCLEOTIDE SEQUENCE [LARGE SCALE GENOMIC DNA]</scope>
    <source>
        <strain evidence="4 5">MDJK11</strain>
    </source>
</reference>
<feature type="domain" description="ANTAR" evidence="3">
    <location>
        <begin position="160"/>
        <end position="233"/>
    </location>
</feature>
<dbReference type="Pfam" id="PF03861">
    <property type="entry name" value="ANTAR"/>
    <property type="match status" value="1"/>
</dbReference>
<dbReference type="Proteomes" id="UP000195755">
    <property type="component" value="Chromosome"/>
</dbReference>
<evidence type="ECO:0000256" key="2">
    <source>
        <dbReference type="ARBA" id="ARBA00023163"/>
    </source>
</evidence>
<evidence type="ECO:0000313" key="4">
    <source>
        <dbReference type="EMBL" id="ARZ69343.1"/>
    </source>
</evidence>
<sequence>MADGPGKQVPTVATSTGMARVLRELSSRSGPGLIGGDPLECARVLGVDGVAVSLVTGGALSELVWSSPGVSERLEDEQYTLGEGPGVDSVGSCAVVVEPDLARVRADRWPVLLPALAGLGVGAVFCFPLRIGGVCLGVLTAQRGAPGPLTAAAMDDALILSAAVTAVVLDGAGRTESFATAGSGAPLHRAAVHQASGMISVQAGVSVAQALILLRAHAYRHETPLLRVAEDVVARRLRFRHTGDGPDPSFEKKRG</sequence>
<dbReference type="InterPro" id="IPR036388">
    <property type="entry name" value="WH-like_DNA-bd_sf"/>
</dbReference>
<protein>
    <recommendedName>
        <fullName evidence="3">ANTAR domain-containing protein</fullName>
    </recommendedName>
</protein>
<dbReference type="SMART" id="SM01012">
    <property type="entry name" value="ANTAR"/>
    <property type="match status" value="1"/>
</dbReference>